<name>A0AA42DQJ3_9FIRM</name>
<keyword evidence="2" id="KW-1185">Reference proteome</keyword>
<evidence type="ECO:0000313" key="1">
    <source>
        <dbReference type="EMBL" id="MDA3733417.1"/>
    </source>
</evidence>
<comment type="caution">
    <text evidence="1">The sequence shown here is derived from an EMBL/GenBank/DDBJ whole genome shotgun (WGS) entry which is preliminary data.</text>
</comment>
<reference evidence="1" key="1">
    <citation type="journal article" date="2023" name="Int. J. Syst. Evol. Microbiol.">
        <title>&lt;i&gt;Holtiella tumoricola&lt;/i&gt; gen. nov. sp. nov., isolated from a human clinical sample.</title>
        <authorList>
            <person name="Allen-Vercoe E."/>
            <person name="Daigneault M.C."/>
            <person name="Vancuren S.J."/>
            <person name="Cochrane K."/>
            <person name="O'Neal L.L."/>
            <person name="Sankaranarayanan K."/>
            <person name="Lawson P.A."/>
        </authorList>
    </citation>
    <scope>NUCLEOTIDE SEQUENCE</scope>
    <source>
        <strain evidence="1">CC70A</strain>
    </source>
</reference>
<dbReference type="EMBL" id="JAQIFT010000062">
    <property type="protein sequence ID" value="MDA3733417.1"/>
    <property type="molecule type" value="Genomic_DNA"/>
</dbReference>
<organism evidence="1 2">
    <name type="scientific">Holtiella tumoricola</name>
    <dbReference type="NCBI Taxonomy" id="3018743"/>
    <lineage>
        <taxon>Bacteria</taxon>
        <taxon>Bacillati</taxon>
        <taxon>Bacillota</taxon>
        <taxon>Clostridia</taxon>
        <taxon>Lachnospirales</taxon>
        <taxon>Cellulosilyticaceae</taxon>
        <taxon>Holtiella</taxon>
    </lineage>
</organism>
<sequence length="174" mass="20502">MNIILTEALKSHMICHDKEFLHGWEKTLDLLQEKGTFKQLTEDVERIVTTFEEPIGYSMLLETTDQDEIVYAKRLERELYTRFVKGKAPGYSYQVMCILRKSKEVEDAYELITMYPGGNSEKEPEDTNIQTKEEMIRSLLFWKDRALIYTSSNIEPGSEKNYCPYKNLFFLLED</sequence>
<protein>
    <submittedName>
        <fullName evidence="1">Uncharacterized protein</fullName>
    </submittedName>
</protein>
<dbReference type="Proteomes" id="UP001169242">
    <property type="component" value="Unassembled WGS sequence"/>
</dbReference>
<dbReference type="AlphaFoldDB" id="A0AA42DQJ3"/>
<proteinExistence type="predicted"/>
<dbReference type="RefSeq" id="WP_271013248.1">
    <property type="nucleotide sequence ID" value="NZ_JAQIFT010000062.1"/>
</dbReference>
<evidence type="ECO:0000313" key="2">
    <source>
        <dbReference type="Proteomes" id="UP001169242"/>
    </source>
</evidence>
<accession>A0AA42DQJ3</accession>
<gene>
    <name evidence="1" type="ORF">PBV87_18215</name>
</gene>